<dbReference type="PROSITE" id="PS50923">
    <property type="entry name" value="SUSHI"/>
    <property type="match status" value="2"/>
</dbReference>
<evidence type="ECO:0000256" key="1">
    <source>
        <dbReference type="PROSITE-ProRule" id="PRU00302"/>
    </source>
</evidence>
<feature type="compositionally biased region" description="Low complexity" evidence="2">
    <location>
        <begin position="119"/>
        <end position="128"/>
    </location>
</feature>
<dbReference type="SUPFAM" id="SSF57535">
    <property type="entry name" value="Complement control module/SCR domain"/>
    <property type="match status" value="1"/>
</dbReference>
<feature type="compositionally biased region" description="Polar residues" evidence="2">
    <location>
        <begin position="73"/>
        <end position="102"/>
    </location>
</feature>
<keyword evidence="1" id="KW-0768">Sushi</keyword>
<evidence type="ECO:0000256" key="3">
    <source>
        <dbReference type="SAM" id="Phobius"/>
    </source>
</evidence>
<keyword evidence="3" id="KW-0472">Membrane</keyword>
<dbReference type="InterPro" id="IPR000436">
    <property type="entry name" value="Sushi_SCR_CCP_dom"/>
</dbReference>
<dbReference type="CDD" id="cd00033">
    <property type="entry name" value="CCP"/>
    <property type="match status" value="1"/>
</dbReference>
<keyword evidence="3" id="KW-1133">Transmembrane helix</keyword>
<dbReference type="VEuPathDB" id="VectorBase:AARA005533"/>
<keyword evidence="1" id="KW-1015">Disulfide bond</keyword>
<name>A0A182HW60_ANOAR</name>
<comment type="caution">
    <text evidence="1">Lacks conserved residue(s) required for the propagation of feature annotation.</text>
</comment>
<evidence type="ECO:0000313" key="5">
    <source>
        <dbReference type="EnsemblMetazoa" id="AARA005533-PA"/>
    </source>
</evidence>
<feature type="domain" description="Sushi" evidence="4">
    <location>
        <begin position="378"/>
        <end position="438"/>
    </location>
</feature>
<feature type="transmembrane region" description="Helical" evidence="3">
    <location>
        <begin position="44"/>
        <end position="64"/>
    </location>
</feature>
<feature type="disulfide bond" evidence="1">
    <location>
        <begin position="380"/>
        <end position="423"/>
    </location>
</feature>
<dbReference type="EMBL" id="APCN01001469">
    <property type="status" value="NOT_ANNOTATED_CDS"/>
    <property type="molecule type" value="Genomic_DNA"/>
</dbReference>
<dbReference type="Gene3D" id="2.10.70.10">
    <property type="entry name" value="Complement Module, domain 1"/>
    <property type="match status" value="2"/>
</dbReference>
<feature type="compositionally biased region" description="Gly residues" evidence="2">
    <location>
        <begin position="253"/>
        <end position="271"/>
    </location>
</feature>
<keyword evidence="6" id="KW-1185">Reference proteome</keyword>
<organism evidence="5 6">
    <name type="scientific">Anopheles arabiensis</name>
    <name type="common">Mosquito</name>
    <dbReference type="NCBI Taxonomy" id="7173"/>
    <lineage>
        <taxon>Eukaryota</taxon>
        <taxon>Metazoa</taxon>
        <taxon>Ecdysozoa</taxon>
        <taxon>Arthropoda</taxon>
        <taxon>Hexapoda</taxon>
        <taxon>Insecta</taxon>
        <taxon>Pterygota</taxon>
        <taxon>Neoptera</taxon>
        <taxon>Endopterygota</taxon>
        <taxon>Diptera</taxon>
        <taxon>Nematocera</taxon>
        <taxon>Culicoidea</taxon>
        <taxon>Culicidae</taxon>
        <taxon>Anophelinae</taxon>
        <taxon>Anopheles</taxon>
    </lineage>
</organism>
<reference evidence="5" key="1">
    <citation type="submission" date="2022-08" db="UniProtKB">
        <authorList>
            <consortium name="EnsemblMetazoa"/>
        </authorList>
    </citation>
    <scope>IDENTIFICATION</scope>
    <source>
        <strain evidence="5">Dongola</strain>
    </source>
</reference>
<feature type="region of interest" description="Disordered" evidence="2">
    <location>
        <begin position="1"/>
        <end position="22"/>
    </location>
</feature>
<feature type="region of interest" description="Disordered" evidence="2">
    <location>
        <begin position="251"/>
        <end position="285"/>
    </location>
</feature>
<evidence type="ECO:0000259" key="4">
    <source>
        <dbReference type="PROSITE" id="PS50923"/>
    </source>
</evidence>
<dbReference type="Proteomes" id="UP000075840">
    <property type="component" value="Unassembled WGS sequence"/>
</dbReference>
<accession>A0A182HW60</accession>
<proteinExistence type="predicted"/>
<dbReference type="EnsemblMetazoa" id="AARA005533-RA">
    <property type="protein sequence ID" value="AARA005533-PA"/>
    <property type="gene ID" value="AARA005533"/>
</dbReference>
<feature type="domain" description="Sushi" evidence="4">
    <location>
        <begin position="469"/>
        <end position="530"/>
    </location>
</feature>
<feature type="compositionally biased region" description="Basic residues" evidence="2">
    <location>
        <begin position="129"/>
        <end position="143"/>
    </location>
</feature>
<dbReference type="SMART" id="SM00032">
    <property type="entry name" value="CCP"/>
    <property type="match status" value="2"/>
</dbReference>
<evidence type="ECO:0000313" key="6">
    <source>
        <dbReference type="Proteomes" id="UP000075840"/>
    </source>
</evidence>
<dbReference type="InterPro" id="IPR035976">
    <property type="entry name" value="Sushi/SCR/CCP_sf"/>
</dbReference>
<feature type="region of interest" description="Disordered" evidence="2">
    <location>
        <begin position="73"/>
        <end position="183"/>
    </location>
</feature>
<dbReference type="AlphaFoldDB" id="A0A182HW60"/>
<sequence length="546" mass="59061">MSTNAPHKWGPRWSEHGGGGAADGRIAACRRHAPRYHLSTGRQMIVLSTLTVLFVLTASLPAAMGHQRSYSIEPTASNASDGTTNRTASTLTKRTAGSQTNGMVVPLWSGPTPIATSVPGRGSSSSTTSRRRNIRPRRIHHTGVVRSGRSNTGGTGDQVVAASTHRHHSKSIDRRVSSTRQQQPMVYKNLQQGSITLEMGSHAFLAPDQNRTLTYLNRADSTVNRHRAPSMKRKNGRPPQGYHHRVMVPGHLVSGGGGGGAGGGGSGGSGGYRRNHGSPLHPKSTTVGDLCISCPPERTAIARKGLDGVLIEPPCLSTCNGRPISKELYELETLFGPRMNFILPHSNGPPYSFMAKVVSKQTGSTVLTCDLRYRVIVKQCKRYKPKNRDLKVSCSLENIWGSRCTFHCRSGGYLSRPNSYVECGENELWEGEEPYCIFNDVSDDYAADSNASNMAGDCQLDIPPENGRFACDLKENEGGGASNELSVPNGTACQVTCNEGFHVPAHLQPATFFGCNDGQWNNTMRPFCYKPTPIPGSSSQRRRGYG</sequence>
<protein>
    <recommendedName>
        <fullName evidence="4">Sushi domain-containing protein</fullName>
    </recommendedName>
</protein>
<keyword evidence="3" id="KW-0812">Transmembrane</keyword>
<evidence type="ECO:0000256" key="2">
    <source>
        <dbReference type="SAM" id="MobiDB-lite"/>
    </source>
</evidence>